<gene>
    <name evidence="6" type="ORF">BGL_1c11940</name>
</gene>
<keyword evidence="7" id="KW-1185">Reference proteome</keyword>
<evidence type="ECO:0000313" key="7">
    <source>
        <dbReference type="Proteomes" id="UP000031838"/>
    </source>
</evidence>
<reference evidence="7" key="1">
    <citation type="submission" date="2011-03" db="EMBL/GenBank/DDBJ databases">
        <authorList>
            <person name="Voget S."/>
            <person name="Streit W.R."/>
            <person name="Jaeger K.E."/>
            <person name="Daniel R."/>
        </authorList>
    </citation>
    <scope>NUCLEOTIDE SEQUENCE [LARGE SCALE GENOMIC DNA]</scope>
    <source>
        <strain evidence="7">PG1</strain>
    </source>
</reference>
<dbReference type="PROSITE" id="PS50931">
    <property type="entry name" value="HTH_LYSR"/>
    <property type="match status" value="1"/>
</dbReference>
<keyword evidence="2" id="KW-0805">Transcription regulation</keyword>
<dbReference type="GO" id="GO:0032993">
    <property type="term" value="C:protein-DNA complex"/>
    <property type="evidence" value="ECO:0007669"/>
    <property type="project" value="TreeGrafter"/>
</dbReference>
<dbReference type="InterPro" id="IPR037410">
    <property type="entry name" value="BudR_PBP2"/>
</dbReference>
<dbReference type="PRINTS" id="PR00039">
    <property type="entry name" value="HTHLYSR"/>
</dbReference>
<dbReference type="KEGG" id="bgp:BGL_1c11940"/>
<keyword evidence="3" id="KW-0238">DNA-binding</keyword>
<evidence type="ECO:0000256" key="2">
    <source>
        <dbReference type="ARBA" id="ARBA00023015"/>
    </source>
</evidence>
<dbReference type="InterPro" id="IPR000847">
    <property type="entry name" value="LysR_HTH_N"/>
</dbReference>
<keyword evidence="4" id="KW-0804">Transcription</keyword>
<evidence type="ECO:0000256" key="1">
    <source>
        <dbReference type="ARBA" id="ARBA00009437"/>
    </source>
</evidence>
<organism evidence="6 7">
    <name type="scientific">Burkholderia plantarii</name>
    <dbReference type="NCBI Taxonomy" id="41899"/>
    <lineage>
        <taxon>Bacteria</taxon>
        <taxon>Pseudomonadati</taxon>
        <taxon>Pseudomonadota</taxon>
        <taxon>Betaproteobacteria</taxon>
        <taxon>Burkholderiales</taxon>
        <taxon>Burkholderiaceae</taxon>
        <taxon>Burkholderia</taxon>
    </lineage>
</organism>
<comment type="similarity">
    <text evidence="1">Belongs to the LysR transcriptional regulatory family.</text>
</comment>
<dbReference type="Gene3D" id="3.40.190.10">
    <property type="entry name" value="Periplasmic binding protein-like II"/>
    <property type="match status" value="2"/>
</dbReference>
<evidence type="ECO:0000313" key="6">
    <source>
        <dbReference type="EMBL" id="AJK45716.1"/>
    </source>
</evidence>
<evidence type="ECO:0000256" key="3">
    <source>
        <dbReference type="ARBA" id="ARBA00023125"/>
    </source>
</evidence>
<dbReference type="InterPro" id="IPR036390">
    <property type="entry name" value="WH_DNA-bd_sf"/>
</dbReference>
<name>A0A0B6S0F1_BURPL</name>
<dbReference type="GO" id="GO:0003700">
    <property type="term" value="F:DNA-binding transcription factor activity"/>
    <property type="evidence" value="ECO:0007669"/>
    <property type="project" value="InterPro"/>
</dbReference>
<accession>A0A0B6S0F1</accession>
<dbReference type="HOGENOM" id="CLU_039613_6_4_4"/>
<protein>
    <submittedName>
        <fullName evidence="6">Transcriptional regulator, LysR family</fullName>
    </submittedName>
</protein>
<reference evidence="6 7" key="2">
    <citation type="journal article" date="2016" name="Appl. Microbiol. Biotechnol.">
        <title>Mutations improving production and secretion of extracellular lipase by Burkholderia glumae PG1.</title>
        <authorList>
            <person name="Knapp A."/>
            <person name="Voget S."/>
            <person name="Gao R."/>
            <person name="Zaburannyi N."/>
            <person name="Krysciak D."/>
            <person name="Breuer M."/>
            <person name="Hauer B."/>
            <person name="Streit W.R."/>
            <person name="Muller R."/>
            <person name="Daniel R."/>
            <person name="Jaeger K.E."/>
        </authorList>
    </citation>
    <scope>NUCLEOTIDE SEQUENCE [LARGE SCALE GENOMIC DNA]</scope>
    <source>
        <strain evidence="6 7">PG1</strain>
    </source>
</reference>
<dbReference type="InterPro" id="IPR036388">
    <property type="entry name" value="WH-like_DNA-bd_sf"/>
</dbReference>
<dbReference type="AlphaFoldDB" id="A0A0B6S0F1"/>
<dbReference type="SUPFAM" id="SSF46785">
    <property type="entry name" value="Winged helix' DNA-binding domain"/>
    <property type="match status" value="1"/>
</dbReference>
<dbReference type="SUPFAM" id="SSF53850">
    <property type="entry name" value="Periplasmic binding protein-like II"/>
    <property type="match status" value="1"/>
</dbReference>
<feature type="domain" description="HTH lysR-type" evidence="5">
    <location>
        <begin position="13"/>
        <end position="70"/>
    </location>
</feature>
<evidence type="ECO:0000256" key="4">
    <source>
        <dbReference type="ARBA" id="ARBA00023163"/>
    </source>
</evidence>
<dbReference type="GO" id="GO:0003677">
    <property type="term" value="F:DNA binding"/>
    <property type="evidence" value="ECO:0007669"/>
    <property type="project" value="UniProtKB-KW"/>
</dbReference>
<evidence type="ECO:0000259" key="5">
    <source>
        <dbReference type="PROSITE" id="PS50931"/>
    </source>
</evidence>
<dbReference type="FunFam" id="1.10.10.10:FF:000001">
    <property type="entry name" value="LysR family transcriptional regulator"/>
    <property type="match status" value="1"/>
</dbReference>
<dbReference type="EMBL" id="CP002580">
    <property type="protein sequence ID" value="AJK45716.1"/>
    <property type="molecule type" value="Genomic_DNA"/>
</dbReference>
<dbReference type="Pfam" id="PF03466">
    <property type="entry name" value="LysR_substrate"/>
    <property type="match status" value="1"/>
</dbReference>
<dbReference type="PANTHER" id="PTHR30346:SF30">
    <property type="entry name" value="SMALL NEUTRAL PROTEASE REGULATORY PROTEIN"/>
    <property type="match status" value="1"/>
</dbReference>
<dbReference type="Proteomes" id="UP000031838">
    <property type="component" value="Chromosome 1"/>
</dbReference>
<dbReference type="PANTHER" id="PTHR30346">
    <property type="entry name" value="TRANSCRIPTIONAL DUAL REGULATOR HCAR-RELATED"/>
    <property type="match status" value="1"/>
</dbReference>
<dbReference type="InterPro" id="IPR005119">
    <property type="entry name" value="LysR_subst-bd"/>
</dbReference>
<sequence>MKRIGERRFTDTMELRHLRYFLAIAEASNVTRAAERLGIGQPPLSQQIRNLERELGVELFRRTAHGVVLTSAGEAFRVEAARTLDDAARAMRAARQAGSGETGSLRLGFTASAVFNPVVPALIQRFKAAWPAIEVTLDEANTPSLVRRLLDEQLDAVFVRPGVEAFDGIRLRAFADEPMKLVVPAAHRFAKRRRVALDALADEAFVLVPGPSGATLYAEILDACRRAGFTPRLAQEAPQISSVINLVAAGFGVSIVPAAFEQVRVQGVRYLDIDGAPAVARLALATREREREAVVANLIALL</sequence>
<dbReference type="Pfam" id="PF00126">
    <property type="entry name" value="HTH_1"/>
    <property type="match status" value="1"/>
</dbReference>
<dbReference type="Gene3D" id="1.10.10.10">
    <property type="entry name" value="Winged helix-like DNA-binding domain superfamily/Winged helix DNA-binding domain"/>
    <property type="match status" value="1"/>
</dbReference>
<proteinExistence type="inferred from homology"/>
<dbReference type="CDD" id="cd08451">
    <property type="entry name" value="PBP2_BudR"/>
    <property type="match status" value="1"/>
</dbReference>